<name>A0A2T8I357_9POAL</name>
<dbReference type="AlphaFoldDB" id="A0A2T8I357"/>
<dbReference type="EMBL" id="CM008054">
    <property type="protein sequence ID" value="PVH32113.1"/>
    <property type="molecule type" value="Genomic_DNA"/>
</dbReference>
<accession>A0A2T8I357</accession>
<gene>
    <name evidence="1" type="ORF">PAHAL_9G318400</name>
</gene>
<reference evidence="1" key="1">
    <citation type="submission" date="2018-04" db="EMBL/GenBank/DDBJ databases">
        <title>WGS assembly of Panicum hallii.</title>
        <authorList>
            <person name="Lovell J."/>
            <person name="Jenkins J."/>
            <person name="Lowry D."/>
            <person name="Mamidi S."/>
            <person name="Sreedasyam A."/>
            <person name="Weng X."/>
            <person name="Barry K."/>
            <person name="Bonette J."/>
            <person name="Campitelli B."/>
            <person name="Daum C."/>
            <person name="Gordon S."/>
            <person name="Gould B."/>
            <person name="Lipzen A."/>
            <person name="Macqueen A."/>
            <person name="Palacio-Mejia J."/>
            <person name="Plott C."/>
            <person name="Shakirov E."/>
            <person name="Shu S."/>
            <person name="Yoshinaga Y."/>
            <person name="Zane M."/>
            <person name="Rokhsar D."/>
            <person name="Grimwood J."/>
            <person name="Schmutz J."/>
            <person name="Juenger T."/>
        </authorList>
    </citation>
    <scope>NUCLEOTIDE SEQUENCE [LARGE SCALE GENOMIC DNA]</scope>
    <source>
        <strain evidence="1">FIL2</strain>
    </source>
</reference>
<proteinExistence type="predicted"/>
<organism evidence="1">
    <name type="scientific">Panicum hallii</name>
    <dbReference type="NCBI Taxonomy" id="206008"/>
    <lineage>
        <taxon>Eukaryota</taxon>
        <taxon>Viridiplantae</taxon>
        <taxon>Streptophyta</taxon>
        <taxon>Embryophyta</taxon>
        <taxon>Tracheophyta</taxon>
        <taxon>Spermatophyta</taxon>
        <taxon>Magnoliopsida</taxon>
        <taxon>Liliopsida</taxon>
        <taxon>Poales</taxon>
        <taxon>Poaceae</taxon>
        <taxon>PACMAD clade</taxon>
        <taxon>Panicoideae</taxon>
        <taxon>Panicodae</taxon>
        <taxon>Paniceae</taxon>
        <taxon>Panicinae</taxon>
        <taxon>Panicum</taxon>
        <taxon>Panicum sect. Panicum</taxon>
    </lineage>
</organism>
<dbReference type="Proteomes" id="UP000243499">
    <property type="component" value="Chromosome 9"/>
</dbReference>
<dbReference type="Gramene" id="PVH32113">
    <property type="protein sequence ID" value="PVH32113"/>
    <property type="gene ID" value="PAHAL_9G318400"/>
</dbReference>
<evidence type="ECO:0000313" key="1">
    <source>
        <dbReference type="EMBL" id="PVH32113.1"/>
    </source>
</evidence>
<protein>
    <submittedName>
        <fullName evidence="1">Uncharacterized protein</fullName>
    </submittedName>
</protein>
<sequence>MRPPLDNCLLVDVEGSPNLGGDTMPMAAD</sequence>